<feature type="transmembrane region" description="Helical" evidence="9">
    <location>
        <begin position="285"/>
        <end position="318"/>
    </location>
</feature>
<feature type="transmembrane region" description="Helical" evidence="9">
    <location>
        <begin position="338"/>
        <end position="357"/>
    </location>
</feature>
<dbReference type="Proteomes" id="UP000275408">
    <property type="component" value="Unassembled WGS sequence"/>
</dbReference>
<evidence type="ECO:0000256" key="3">
    <source>
        <dbReference type="ARBA" id="ARBA00022989"/>
    </source>
</evidence>
<dbReference type="PRINTS" id="PR00237">
    <property type="entry name" value="GPCRRHODOPSN"/>
</dbReference>
<dbReference type="STRING" id="46731.A0A3M6TVA0"/>
<dbReference type="PANTHER" id="PTHR24243:SF208">
    <property type="entry name" value="PYROKININ-1 RECEPTOR"/>
    <property type="match status" value="1"/>
</dbReference>
<dbReference type="InterPro" id="IPR000276">
    <property type="entry name" value="GPCR_Rhodpsn"/>
</dbReference>
<evidence type="ECO:0000256" key="5">
    <source>
        <dbReference type="ARBA" id="ARBA00023136"/>
    </source>
</evidence>
<keyword evidence="2 8" id="KW-0812">Transmembrane</keyword>
<feature type="domain" description="G-protein coupled receptors family 1 profile" evidence="10">
    <location>
        <begin position="1"/>
        <end position="100"/>
    </location>
</feature>
<proteinExistence type="inferred from homology"/>
<keyword evidence="3 9" id="KW-1133">Transmembrane helix</keyword>
<keyword evidence="6 8" id="KW-0675">Receptor</keyword>
<dbReference type="InterPro" id="IPR017452">
    <property type="entry name" value="GPCR_Rhodpsn_7TM"/>
</dbReference>
<dbReference type="AlphaFoldDB" id="A0A3M6TVA0"/>
<keyword evidence="4 8" id="KW-0297">G-protein coupled receptor</keyword>
<evidence type="ECO:0000259" key="10">
    <source>
        <dbReference type="PROSITE" id="PS50262"/>
    </source>
</evidence>
<comment type="caution">
    <text evidence="11">The sequence shown here is derived from an EMBL/GenBank/DDBJ whole genome shotgun (WGS) entry which is preliminary data.</text>
</comment>
<dbReference type="PANTHER" id="PTHR24243">
    <property type="entry name" value="G-PROTEIN COUPLED RECEPTOR"/>
    <property type="match status" value="1"/>
</dbReference>
<feature type="non-terminal residue" evidence="11">
    <location>
        <position position="1"/>
    </location>
</feature>
<protein>
    <recommendedName>
        <fullName evidence="10">G-protein coupled receptors family 1 profile domain-containing protein</fullName>
    </recommendedName>
</protein>
<dbReference type="EMBL" id="RCHS01002836">
    <property type="protein sequence ID" value="RMX45271.1"/>
    <property type="molecule type" value="Genomic_DNA"/>
</dbReference>
<organism evidence="11 12">
    <name type="scientific">Pocillopora damicornis</name>
    <name type="common">Cauliflower coral</name>
    <name type="synonym">Millepora damicornis</name>
    <dbReference type="NCBI Taxonomy" id="46731"/>
    <lineage>
        <taxon>Eukaryota</taxon>
        <taxon>Metazoa</taxon>
        <taxon>Cnidaria</taxon>
        <taxon>Anthozoa</taxon>
        <taxon>Hexacorallia</taxon>
        <taxon>Scleractinia</taxon>
        <taxon>Astrocoeniina</taxon>
        <taxon>Pocilloporidae</taxon>
        <taxon>Pocillopora</taxon>
    </lineage>
</organism>
<dbReference type="GO" id="GO:0004930">
    <property type="term" value="F:G protein-coupled receptor activity"/>
    <property type="evidence" value="ECO:0007669"/>
    <property type="project" value="UniProtKB-KW"/>
</dbReference>
<dbReference type="OrthoDB" id="6022667at2759"/>
<evidence type="ECO:0000256" key="8">
    <source>
        <dbReference type="RuleBase" id="RU000688"/>
    </source>
</evidence>
<name>A0A3M6TVA0_POCDA</name>
<evidence type="ECO:0000256" key="2">
    <source>
        <dbReference type="ARBA" id="ARBA00022692"/>
    </source>
</evidence>
<dbReference type="Gene3D" id="1.20.1070.10">
    <property type="entry name" value="Rhodopsin 7-helix transmembrane proteins"/>
    <property type="match status" value="2"/>
</dbReference>
<keyword evidence="12" id="KW-1185">Reference proteome</keyword>
<evidence type="ECO:0000256" key="4">
    <source>
        <dbReference type="ARBA" id="ARBA00023040"/>
    </source>
</evidence>
<dbReference type="Pfam" id="PF00001">
    <property type="entry name" value="7tm_1"/>
    <property type="match status" value="2"/>
</dbReference>
<sequence length="458" mass="52560">LLVVGIKHEVLKITFALLAGIAFDRYIHIVHPFRARRITWKHSRNVVILKWIYAAICSAPVLHSTEWVVHVNEETLETSGNCEDKHGLPFQISVTVFFAYEDDLNFTEFDDGRTSSGHEELVDQNRNQYGLHFVLVLCGVLENVFVCWILIRKKRKCFKSFSNFHLLNLAITDILFRAVSVPELLPGEIIGGSDFICKLIDFSRHTTLAVTFAILAGISFDRYIHIVHPFRARTITWKHSRNVMVLSWVCGGLLSAPFLSSTVWTVEVNEETMDKFGNCVDKHGLSFQISLAVFLFGAFIVPLVFIGFVYSRIVIVLWRRDRSKISNKNMIKTKLRVVKMMVLIVLTYFITWGPYLIVRTVIVFSLEGRNSEEVEGEGSTELESDNEELYESLQLFEGISDTLSLMSSILNPLIFSFYNSSFKEEVYNIFRRMKGAKFFGKRKHIVMPLAEQTRDTTT</sequence>
<gene>
    <name evidence="11" type="ORF">pdam_00000852</name>
</gene>
<accession>A0A3M6TVA0</accession>
<evidence type="ECO:0000313" key="12">
    <source>
        <dbReference type="Proteomes" id="UP000275408"/>
    </source>
</evidence>
<dbReference type="SUPFAM" id="SSF81321">
    <property type="entry name" value="Family A G protein-coupled receptor-like"/>
    <property type="match status" value="2"/>
</dbReference>
<feature type="transmembrane region" description="Helical" evidence="9">
    <location>
        <begin position="245"/>
        <end position="265"/>
    </location>
</feature>
<evidence type="ECO:0000256" key="9">
    <source>
        <dbReference type="SAM" id="Phobius"/>
    </source>
</evidence>
<feature type="domain" description="G-protein coupled receptors family 1 profile" evidence="10">
    <location>
        <begin position="142"/>
        <end position="415"/>
    </location>
</feature>
<reference evidence="11 12" key="1">
    <citation type="journal article" date="2018" name="Sci. Rep.">
        <title>Comparative analysis of the Pocillopora damicornis genome highlights role of immune system in coral evolution.</title>
        <authorList>
            <person name="Cunning R."/>
            <person name="Bay R.A."/>
            <person name="Gillette P."/>
            <person name="Baker A.C."/>
            <person name="Traylor-Knowles N."/>
        </authorList>
    </citation>
    <scope>NUCLEOTIDE SEQUENCE [LARGE SCALE GENOMIC DNA]</scope>
    <source>
        <strain evidence="11">RSMAS</strain>
        <tissue evidence="11">Whole animal</tissue>
    </source>
</reference>
<evidence type="ECO:0000256" key="1">
    <source>
        <dbReference type="ARBA" id="ARBA00004141"/>
    </source>
</evidence>
<dbReference type="PROSITE" id="PS00237">
    <property type="entry name" value="G_PROTEIN_RECEP_F1_1"/>
    <property type="match status" value="1"/>
</dbReference>
<evidence type="ECO:0000256" key="7">
    <source>
        <dbReference type="ARBA" id="ARBA00023224"/>
    </source>
</evidence>
<dbReference type="CDD" id="cd00637">
    <property type="entry name" value="7tm_classA_rhodopsin-like"/>
    <property type="match status" value="1"/>
</dbReference>
<evidence type="ECO:0000313" key="11">
    <source>
        <dbReference type="EMBL" id="RMX45271.1"/>
    </source>
</evidence>
<comment type="subcellular location">
    <subcellularLocation>
        <location evidence="1">Membrane</location>
        <topology evidence="1">Multi-pass membrane protein</topology>
    </subcellularLocation>
</comment>
<dbReference type="GO" id="GO:0016020">
    <property type="term" value="C:membrane"/>
    <property type="evidence" value="ECO:0007669"/>
    <property type="project" value="UniProtKB-SubCell"/>
</dbReference>
<evidence type="ECO:0000256" key="6">
    <source>
        <dbReference type="ARBA" id="ARBA00023170"/>
    </source>
</evidence>
<keyword evidence="7 8" id="KW-0807">Transducer</keyword>
<feature type="transmembrane region" description="Helical" evidence="9">
    <location>
        <begin position="129"/>
        <end position="151"/>
    </location>
</feature>
<keyword evidence="5 9" id="KW-0472">Membrane</keyword>
<comment type="similarity">
    <text evidence="8">Belongs to the G-protein coupled receptor 1 family.</text>
</comment>
<dbReference type="PROSITE" id="PS50262">
    <property type="entry name" value="G_PROTEIN_RECEP_F1_2"/>
    <property type="match status" value="2"/>
</dbReference>